<sequence>MPTQDFHTGFVSNCAIDEQCTQAEYDGTNENELVSNKDHEIVPNSSDASCSSVSCSIDDEIEITHEQVKVMAATLPRNISKNELMREILITAAMEYNSLKWNSRRGNSAKSILEIKNVPEMPSNYKKL</sequence>
<evidence type="ECO:0000313" key="2">
    <source>
        <dbReference type="Proteomes" id="UP001168972"/>
    </source>
</evidence>
<reference evidence="1" key="2">
    <citation type="submission" date="2023-03" db="EMBL/GenBank/DDBJ databases">
        <authorList>
            <person name="Inwood S.N."/>
            <person name="Skelly J.G."/>
            <person name="Guhlin J."/>
            <person name="Harrop T.W.R."/>
            <person name="Goldson S.G."/>
            <person name="Dearden P.K."/>
        </authorList>
    </citation>
    <scope>NUCLEOTIDE SEQUENCE</scope>
    <source>
        <strain evidence="1">Lincoln</strain>
        <tissue evidence="1">Whole body</tissue>
    </source>
</reference>
<name>A0AA39KRW2_MICHY</name>
<keyword evidence="2" id="KW-1185">Reference proteome</keyword>
<dbReference type="AlphaFoldDB" id="A0AA39KRW2"/>
<gene>
    <name evidence="1" type="ORF">PV327_011267</name>
</gene>
<comment type="caution">
    <text evidence="1">The sequence shown here is derived from an EMBL/GenBank/DDBJ whole genome shotgun (WGS) entry which is preliminary data.</text>
</comment>
<accession>A0AA39KRW2</accession>
<dbReference type="Proteomes" id="UP001168972">
    <property type="component" value="Unassembled WGS sequence"/>
</dbReference>
<proteinExistence type="predicted"/>
<protein>
    <submittedName>
        <fullName evidence="1">Uncharacterized protein</fullName>
    </submittedName>
</protein>
<reference evidence="1" key="1">
    <citation type="journal article" date="2023" name="bioRxiv">
        <title>Scaffold-level genome assemblies of two parasitoid biocontrol wasps reveal the parthenogenesis mechanism and an associated novel virus.</title>
        <authorList>
            <person name="Inwood S."/>
            <person name="Skelly J."/>
            <person name="Guhlin J."/>
            <person name="Harrop T."/>
            <person name="Goldson S."/>
            <person name="Dearden P."/>
        </authorList>
    </citation>
    <scope>NUCLEOTIDE SEQUENCE</scope>
    <source>
        <strain evidence="1">Lincoln</strain>
        <tissue evidence="1">Whole body</tissue>
    </source>
</reference>
<dbReference type="EMBL" id="JAQQBR010000267">
    <property type="protein sequence ID" value="KAK0171462.1"/>
    <property type="molecule type" value="Genomic_DNA"/>
</dbReference>
<evidence type="ECO:0000313" key="1">
    <source>
        <dbReference type="EMBL" id="KAK0171462.1"/>
    </source>
</evidence>
<organism evidence="1 2">
    <name type="scientific">Microctonus hyperodae</name>
    <name type="common">Parasitoid wasp</name>
    <dbReference type="NCBI Taxonomy" id="165561"/>
    <lineage>
        <taxon>Eukaryota</taxon>
        <taxon>Metazoa</taxon>
        <taxon>Ecdysozoa</taxon>
        <taxon>Arthropoda</taxon>
        <taxon>Hexapoda</taxon>
        <taxon>Insecta</taxon>
        <taxon>Pterygota</taxon>
        <taxon>Neoptera</taxon>
        <taxon>Endopterygota</taxon>
        <taxon>Hymenoptera</taxon>
        <taxon>Apocrita</taxon>
        <taxon>Ichneumonoidea</taxon>
        <taxon>Braconidae</taxon>
        <taxon>Euphorinae</taxon>
        <taxon>Microctonus</taxon>
    </lineage>
</organism>